<keyword evidence="3" id="KW-1185">Reference proteome</keyword>
<comment type="caution">
    <text evidence="2">The sequence shown here is derived from an EMBL/GenBank/DDBJ whole genome shotgun (WGS) entry which is preliminary data.</text>
</comment>
<evidence type="ECO:0000313" key="2">
    <source>
        <dbReference type="EMBL" id="KAF6480639.1"/>
    </source>
</evidence>
<feature type="region of interest" description="Disordered" evidence="1">
    <location>
        <begin position="101"/>
        <end position="128"/>
    </location>
</feature>
<protein>
    <submittedName>
        <fullName evidence="2">Uncharacterized protein</fullName>
    </submittedName>
</protein>
<gene>
    <name evidence="2" type="ORF">HJG59_010509</name>
</gene>
<proteinExistence type="predicted"/>
<feature type="compositionally biased region" description="Basic and acidic residues" evidence="1">
    <location>
        <begin position="118"/>
        <end position="128"/>
    </location>
</feature>
<accession>A0A7J8I9A1</accession>
<dbReference type="EMBL" id="JACASF010000004">
    <property type="protein sequence ID" value="KAF6480639.1"/>
    <property type="molecule type" value="Genomic_DNA"/>
</dbReference>
<dbReference type="InParanoid" id="A0A7J8I9A1"/>
<evidence type="ECO:0000256" key="1">
    <source>
        <dbReference type="SAM" id="MobiDB-lite"/>
    </source>
</evidence>
<reference evidence="2 3" key="1">
    <citation type="journal article" date="2020" name="Nature">
        <title>Six reference-quality genomes reveal evolution of bat adaptations.</title>
        <authorList>
            <person name="Jebb D."/>
            <person name="Huang Z."/>
            <person name="Pippel M."/>
            <person name="Hughes G.M."/>
            <person name="Lavrichenko K."/>
            <person name="Devanna P."/>
            <person name="Winkler S."/>
            <person name="Jermiin L.S."/>
            <person name="Skirmuntt E.C."/>
            <person name="Katzourakis A."/>
            <person name="Burkitt-Gray L."/>
            <person name="Ray D.A."/>
            <person name="Sullivan K.A.M."/>
            <person name="Roscito J.G."/>
            <person name="Kirilenko B.M."/>
            <person name="Davalos L.M."/>
            <person name="Corthals A.P."/>
            <person name="Power M.L."/>
            <person name="Jones G."/>
            <person name="Ransome R.D."/>
            <person name="Dechmann D.K.N."/>
            <person name="Locatelli A.G."/>
            <person name="Puechmaille S.J."/>
            <person name="Fedrigo O."/>
            <person name="Jarvis E.D."/>
            <person name="Hiller M."/>
            <person name="Vernes S.C."/>
            <person name="Myers E.W."/>
            <person name="Teeling E.C."/>
        </authorList>
    </citation>
    <scope>NUCLEOTIDE SEQUENCE [LARGE SCALE GENOMIC DNA]</scope>
    <source>
        <strain evidence="2">MMolMol1</strain>
        <tissue evidence="2">Muscle</tissue>
    </source>
</reference>
<dbReference type="Proteomes" id="UP000550707">
    <property type="component" value="Unassembled WGS sequence"/>
</dbReference>
<sequence length="128" mass="13994">MQPRSEAQGVRASTYGFGEDTIQPVPRFPCFVLSFWSLVSPRSRPSLHVVSQRLPLRPPEPPVASTAPGLIRDFRLTSEATPAPALACPASCLFSPADLPSVPQHTHVSSPQRGRRCQVTEEGKEKHL</sequence>
<feature type="compositionally biased region" description="Polar residues" evidence="1">
    <location>
        <begin position="103"/>
        <end position="112"/>
    </location>
</feature>
<organism evidence="2 3">
    <name type="scientific">Molossus molossus</name>
    <name type="common">Pallas' mastiff bat</name>
    <name type="synonym">Vespertilio molossus</name>
    <dbReference type="NCBI Taxonomy" id="27622"/>
    <lineage>
        <taxon>Eukaryota</taxon>
        <taxon>Metazoa</taxon>
        <taxon>Chordata</taxon>
        <taxon>Craniata</taxon>
        <taxon>Vertebrata</taxon>
        <taxon>Euteleostomi</taxon>
        <taxon>Mammalia</taxon>
        <taxon>Eutheria</taxon>
        <taxon>Laurasiatheria</taxon>
        <taxon>Chiroptera</taxon>
        <taxon>Yangochiroptera</taxon>
        <taxon>Molossidae</taxon>
        <taxon>Molossus</taxon>
    </lineage>
</organism>
<name>A0A7J8I9A1_MOLMO</name>
<evidence type="ECO:0000313" key="3">
    <source>
        <dbReference type="Proteomes" id="UP000550707"/>
    </source>
</evidence>
<dbReference type="AlphaFoldDB" id="A0A7J8I9A1"/>